<reference evidence="1 2" key="1">
    <citation type="submission" date="2018-06" db="EMBL/GenBank/DDBJ databases">
        <authorList>
            <consortium name="Pathogen Informatics"/>
            <person name="Doyle S."/>
        </authorList>
    </citation>
    <scope>NUCLEOTIDE SEQUENCE [LARGE SCALE GENOMIC DNA]</scope>
    <source>
        <strain evidence="1 2">NCTC10392</strain>
    </source>
</reference>
<gene>
    <name evidence="1" type="ORF">NCTC10392_00938</name>
</gene>
<sequence length="75" mass="8460">MSYTVCYTIDNKRIVTRLQVENLTPYAAVAYALLESGMVEGEPHTWPPSYEGLVEAARKIGLTDVCFHRTLGKKR</sequence>
<accession>A0A379I8C4</accession>
<evidence type="ECO:0000313" key="2">
    <source>
        <dbReference type="Proteomes" id="UP000255125"/>
    </source>
</evidence>
<proteinExistence type="predicted"/>
<name>A0A379I8C4_PSEFL</name>
<protein>
    <submittedName>
        <fullName evidence="1">Uncharacterized protein</fullName>
    </submittedName>
</protein>
<evidence type="ECO:0000313" key="1">
    <source>
        <dbReference type="EMBL" id="SUD28813.1"/>
    </source>
</evidence>
<dbReference type="EMBL" id="UGUS01000002">
    <property type="protein sequence ID" value="SUD28813.1"/>
    <property type="molecule type" value="Genomic_DNA"/>
</dbReference>
<dbReference type="AlphaFoldDB" id="A0A379I8C4"/>
<organism evidence="1 2">
    <name type="scientific">Pseudomonas fluorescens</name>
    <dbReference type="NCBI Taxonomy" id="294"/>
    <lineage>
        <taxon>Bacteria</taxon>
        <taxon>Pseudomonadati</taxon>
        <taxon>Pseudomonadota</taxon>
        <taxon>Gammaproteobacteria</taxon>
        <taxon>Pseudomonadales</taxon>
        <taxon>Pseudomonadaceae</taxon>
        <taxon>Pseudomonas</taxon>
    </lineage>
</organism>
<dbReference type="Proteomes" id="UP000255125">
    <property type="component" value="Unassembled WGS sequence"/>
</dbReference>